<reference evidence="2" key="1">
    <citation type="submission" date="2021-03" db="EMBL/GenBank/DDBJ databases">
        <title>Proteiniclasticum marinus sp. nov., isolated from tidal flat sediment.</title>
        <authorList>
            <person name="Namirimu T."/>
            <person name="Yang J.-A."/>
            <person name="Yang S.-H."/>
            <person name="Kim Y.-J."/>
            <person name="Kwon K.K."/>
        </authorList>
    </citation>
    <scope>NUCLEOTIDE SEQUENCE</scope>
    <source>
        <strain evidence="2">SCR006</strain>
    </source>
</reference>
<dbReference type="InterPro" id="IPR001279">
    <property type="entry name" value="Metallo-B-lactamas"/>
</dbReference>
<evidence type="ECO:0000313" key="3">
    <source>
        <dbReference type="Proteomes" id="UP000664218"/>
    </source>
</evidence>
<dbReference type="SUPFAM" id="SSF56281">
    <property type="entry name" value="Metallo-hydrolase/oxidoreductase"/>
    <property type="match status" value="1"/>
</dbReference>
<dbReference type="PANTHER" id="PTHR47619">
    <property type="entry name" value="METALLO-HYDROLASE YYCJ-RELATED"/>
    <property type="match status" value="1"/>
</dbReference>
<keyword evidence="3" id="KW-1185">Reference proteome</keyword>
<dbReference type="SMART" id="SM00849">
    <property type="entry name" value="Lactamase_B"/>
    <property type="match status" value="1"/>
</dbReference>
<accession>A0A939KK43</accession>
<organism evidence="2 3">
    <name type="scientific">Proteiniclasticum aestuarii</name>
    <dbReference type="NCBI Taxonomy" id="2817862"/>
    <lineage>
        <taxon>Bacteria</taxon>
        <taxon>Bacillati</taxon>
        <taxon>Bacillota</taxon>
        <taxon>Clostridia</taxon>
        <taxon>Eubacteriales</taxon>
        <taxon>Clostridiaceae</taxon>
        <taxon>Proteiniclasticum</taxon>
    </lineage>
</organism>
<evidence type="ECO:0000259" key="1">
    <source>
        <dbReference type="SMART" id="SM00849"/>
    </source>
</evidence>
<gene>
    <name evidence="2" type="ORF">J3A84_04730</name>
</gene>
<dbReference type="Pfam" id="PF12706">
    <property type="entry name" value="Lactamase_B_2"/>
    <property type="match status" value="1"/>
</dbReference>
<evidence type="ECO:0000313" key="2">
    <source>
        <dbReference type="EMBL" id="MBO1264345.1"/>
    </source>
</evidence>
<dbReference type="AlphaFoldDB" id="A0A939KK43"/>
<dbReference type="EMBL" id="JAFNJU010000003">
    <property type="protein sequence ID" value="MBO1264345.1"/>
    <property type="molecule type" value="Genomic_DNA"/>
</dbReference>
<comment type="caution">
    <text evidence="2">The sequence shown here is derived from an EMBL/GenBank/DDBJ whole genome shotgun (WGS) entry which is preliminary data.</text>
</comment>
<protein>
    <submittedName>
        <fullName evidence="2">MBL fold metallo-hydrolase</fullName>
    </submittedName>
</protein>
<dbReference type="Gene3D" id="3.60.15.10">
    <property type="entry name" value="Ribonuclease Z/Hydroxyacylglutathione hydrolase-like"/>
    <property type="match status" value="1"/>
</dbReference>
<sequence>MILKVLGSSSKGNCYLLMAQDDILILEAGVVIKDIKMALGFDFRHVRGCLVTHEHKDHSRAAIDLHNMGIPIYCTKGTREALELPHKASCIMVPEVTTVKIGGFVVTAYKSKHDAAEPCMFLIYHPEMGSMAFATDTYIIPYDFRGLNHYLIEANYSMKIIQDKVTQGLLNMKLAQRIIKSHLSLENALKQIKDSNDLENVILIHLSDSNSNAEEFKSEVQKLTGKPVYVADKGLKLELRRE</sequence>
<dbReference type="Proteomes" id="UP000664218">
    <property type="component" value="Unassembled WGS sequence"/>
</dbReference>
<name>A0A939KK43_9CLOT</name>
<dbReference type="RefSeq" id="WP_207598863.1">
    <property type="nucleotide sequence ID" value="NZ_JAFNJU010000003.1"/>
</dbReference>
<dbReference type="PANTHER" id="PTHR47619:SF1">
    <property type="entry name" value="EXODEOXYRIBONUCLEASE WALJ"/>
    <property type="match status" value="1"/>
</dbReference>
<feature type="domain" description="Metallo-beta-lactamase" evidence="1">
    <location>
        <begin position="11"/>
        <end position="182"/>
    </location>
</feature>
<dbReference type="InterPro" id="IPR052533">
    <property type="entry name" value="WalJ/YycJ-like"/>
</dbReference>
<dbReference type="InterPro" id="IPR036866">
    <property type="entry name" value="RibonucZ/Hydroxyglut_hydro"/>
</dbReference>
<proteinExistence type="predicted"/>